<dbReference type="PANTHER" id="PTHR43133:SF46">
    <property type="entry name" value="RNA POLYMERASE SIGMA-70 FACTOR ECF SUBFAMILY"/>
    <property type="match status" value="1"/>
</dbReference>
<evidence type="ECO:0000256" key="2">
    <source>
        <dbReference type="ARBA" id="ARBA00023015"/>
    </source>
</evidence>
<dbReference type="GO" id="GO:0006352">
    <property type="term" value="P:DNA-templated transcription initiation"/>
    <property type="evidence" value="ECO:0007669"/>
    <property type="project" value="InterPro"/>
</dbReference>
<dbReference type="Gene3D" id="1.10.10.10">
    <property type="entry name" value="Winged helix-like DNA-binding domain superfamily/Winged helix DNA-binding domain"/>
    <property type="match status" value="1"/>
</dbReference>
<dbReference type="InterPro" id="IPR013249">
    <property type="entry name" value="RNA_pol_sigma70_r4_t2"/>
</dbReference>
<evidence type="ECO:0000313" key="7">
    <source>
        <dbReference type="EMBL" id="MVZ60795.1"/>
    </source>
</evidence>
<dbReference type="NCBIfam" id="TIGR02937">
    <property type="entry name" value="sigma70-ECF"/>
    <property type="match status" value="1"/>
</dbReference>
<reference evidence="7 8" key="1">
    <citation type="submission" date="2019-12" db="EMBL/GenBank/DDBJ databases">
        <authorList>
            <person name="Dong K."/>
        </authorList>
    </citation>
    <scope>NUCLEOTIDE SEQUENCE [LARGE SCALE GENOMIC DNA]</scope>
    <source>
        <strain evidence="7 8">JCM 31225</strain>
    </source>
</reference>
<dbReference type="Pfam" id="PF08281">
    <property type="entry name" value="Sigma70_r4_2"/>
    <property type="match status" value="1"/>
</dbReference>
<dbReference type="SUPFAM" id="SSF88659">
    <property type="entry name" value="Sigma3 and sigma4 domains of RNA polymerase sigma factors"/>
    <property type="match status" value="1"/>
</dbReference>
<dbReference type="SUPFAM" id="SSF88946">
    <property type="entry name" value="Sigma2 domain of RNA polymerase sigma factors"/>
    <property type="match status" value="1"/>
</dbReference>
<keyword evidence="3" id="KW-0731">Sigma factor</keyword>
<dbReference type="InterPro" id="IPR014284">
    <property type="entry name" value="RNA_pol_sigma-70_dom"/>
</dbReference>
<keyword evidence="2" id="KW-0805">Transcription regulation</keyword>
<organism evidence="7 8">
    <name type="scientific">Sphingobacterium humi</name>
    <dbReference type="NCBI Taxonomy" id="1796905"/>
    <lineage>
        <taxon>Bacteria</taxon>
        <taxon>Pseudomonadati</taxon>
        <taxon>Bacteroidota</taxon>
        <taxon>Sphingobacteriia</taxon>
        <taxon>Sphingobacteriales</taxon>
        <taxon>Sphingobacteriaceae</taxon>
        <taxon>Sphingobacterium</taxon>
    </lineage>
</organism>
<keyword evidence="8" id="KW-1185">Reference proteome</keyword>
<dbReference type="InterPro" id="IPR039425">
    <property type="entry name" value="RNA_pol_sigma-70-like"/>
</dbReference>
<dbReference type="AlphaFoldDB" id="A0A6N8KTP0"/>
<dbReference type="GO" id="GO:0003677">
    <property type="term" value="F:DNA binding"/>
    <property type="evidence" value="ECO:0007669"/>
    <property type="project" value="InterPro"/>
</dbReference>
<evidence type="ECO:0000259" key="5">
    <source>
        <dbReference type="Pfam" id="PF04542"/>
    </source>
</evidence>
<dbReference type="NCBIfam" id="TIGR02985">
    <property type="entry name" value="Sig70_bacteroi1"/>
    <property type="match status" value="1"/>
</dbReference>
<dbReference type="InterPro" id="IPR014327">
    <property type="entry name" value="RNA_pol_sigma70_bacteroid"/>
</dbReference>
<feature type="domain" description="RNA polymerase sigma-70 region 2" evidence="5">
    <location>
        <begin position="24"/>
        <end position="89"/>
    </location>
</feature>
<evidence type="ECO:0000256" key="1">
    <source>
        <dbReference type="ARBA" id="ARBA00010641"/>
    </source>
</evidence>
<evidence type="ECO:0000256" key="3">
    <source>
        <dbReference type="ARBA" id="ARBA00023082"/>
    </source>
</evidence>
<keyword evidence="4" id="KW-0804">Transcription</keyword>
<evidence type="ECO:0000313" key="8">
    <source>
        <dbReference type="Proteomes" id="UP000435036"/>
    </source>
</evidence>
<dbReference type="InterPro" id="IPR036388">
    <property type="entry name" value="WH-like_DNA-bd_sf"/>
</dbReference>
<dbReference type="GO" id="GO:0016987">
    <property type="term" value="F:sigma factor activity"/>
    <property type="evidence" value="ECO:0007669"/>
    <property type="project" value="UniProtKB-KW"/>
</dbReference>
<dbReference type="Gene3D" id="1.10.1740.10">
    <property type="match status" value="1"/>
</dbReference>
<dbReference type="RefSeq" id="WP_160367419.1">
    <property type="nucleotide sequence ID" value="NZ_WSQA01000001.1"/>
</dbReference>
<proteinExistence type="inferred from homology"/>
<dbReference type="EMBL" id="WSQA01000001">
    <property type="protein sequence ID" value="MVZ60795.1"/>
    <property type="molecule type" value="Genomic_DNA"/>
</dbReference>
<dbReference type="InterPro" id="IPR013324">
    <property type="entry name" value="RNA_pol_sigma_r3/r4-like"/>
</dbReference>
<dbReference type="Pfam" id="PF04542">
    <property type="entry name" value="Sigma70_r2"/>
    <property type="match status" value="1"/>
</dbReference>
<dbReference type="PANTHER" id="PTHR43133">
    <property type="entry name" value="RNA POLYMERASE ECF-TYPE SIGMA FACTO"/>
    <property type="match status" value="1"/>
</dbReference>
<dbReference type="InterPro" id="IPR007627">
    <property type="entry name" value="RNA_pol_sigma70_r2"/>
</dbReference>
<accession>A0A6N8KTP0</accession>
<protein>
    <submittedName>
        <fullName evidence="7">RNA polymerase sigma-70 factor</fullName>
    </submittedName>
</protein>
<evidence type="ECO:0000259" key="6">
    <source>
        <dbReference type="Pfam" id="PF08281"/>
    </source>
</evidence>
<evidence type="ECO:0000256" key="4">
    <source>
        <dbReference type="ARBA" id="ARBA00023163"/>
    </source>
</evidence>
<dbReference type="InterPro" id="IPR013325">
    <property type="entry name" value="RNA_pol_sigma_r2"/>
</dbReference>
<comment type="caution">
    <text evidence="7">The sequence shown here is derived from an EMBL/GenBank/DDBJ whole genome shotgun (WGS) entry which is preliminary data.</text>
</comment>
<gene>
    <name evidence="7" type="ORF">GQF63_02040</name>
</gene>
<sequence length="198" mass="23312">MENNILINLNIRLKNGDHDAFVLLYTSNSNELYHFVNKYIKDSSICDDIIHDTFLNLWNARTRISPEHPIKHYLFRICRNLIYKEIKKQVNTALLFNTQLAESLEVQGTECVERSLLDKEYATIYNLAVDILPPQRKRIFMMSREEGLSYKEIAGNLEISTQTVKEHMSLAMKTIKDYIAKEHDILLKITLLWLFFNE</sequence>
<name>A0A6N8KTP0_9SPHI</name>
<dbReference type="Proteomes" id="UP000435036">
    <property type="component" value="Unassembled WGS sequence"/>
</dbReference>
<feature type="domain" description="RNA polymerase sigma factor 70 region 4 type 2" evidence="6">
    <location>
        <begin position="128"/>
        <end position="174"/>
    </location>
</feature>
<comment type="similarity">
    <text evidence="1">Belongs to the sigma-70 factor family. ECF subfamily.</text>
</comment>
<dbReference type="OrthoDB" id="799938at2"/>